<dbReference type="EMBL" id="KQ981515">
    <property type="protein sequence ID" value="KYN40773.1"/>
    <property type="molecule type" value="Genomic_DNA"/>
</dbReference>
<dbReference type="Proteomes" id="UP000078541">
    <property type="component" value="Unassembled WGS sequence"/>
</dbReference>
<sequence>MQLSWSSGKPPLFYSTAIREARQGKRHHEIIINPLKEFLKS</sequence>
<proteinExistence type="predicted"/>
<dbReference type="AlphaFoldDB" id="A0A151JY46"/>
<name>A0A151JY46_9HYME</name>
<accession>A0A151JY46</accession>
<evidence type="ECO:0000313" key="2">
    <source>
        <dbReference type="Proteomes" id="UP000078541"/>
    </source>
</evidence>
<gene>
    <name evidence="1" type="ORF">ALC56_04813</name>
</gene>
<protein>
    <submittedName>
        <fullName evidence="1">Uncharacterized protein</fullName>
    </submittedName>
</protein>
<reference evidence="1 2" key="1">
    <citation type="submission" date="2016-03" db="EMBL/GenBank/DDBJ databases">
        <title>Trachymyrmex septentrionalis WGS genome.</title>
        <authorList>
            <person name="Nygaard S."/>
            <person name="Hu H."/>
            <person name="Boomsma J."/>
            <person name="Zhang G."/>
        </authorList>
    </citation>
    <scope>NUCLEOTIDE SEQUENCE [LARGE SCALE GENOMIC DNA]</scope>
    <source>
        <strain evidence="1">Tsep2-gDNA-1</strain>
        <tissue evidence="1">Whole body</tissue>
    </source>
</reference>
<evidence type="ECO:0000313" key="1">
    <source>
        <dbReference type="EMBL" id="KYN40773.1"/>
    </source>
</evidence>
<keyword evidence="2" id="KW-1185">Reference proteome</keyword>
<organism evidence="1 2">
    <name type="scientific">Trachymyrmex septentrionalis</name>
    <dbReference type="NCBI Taxonomy" id="34720"/>
    <lineage>
        <taxon>Eukaryota</taxon>
        <taxon>Metazoa</taxon>
        <taxon>Ecdysozoa</taxon>
        <taxon>Arthropoda</taxon>
        <taxon>Hexapoda</taxon>
        <taxon>Insecta</taxon>
        <taxon>Pterygota</taxon>
        <taxon>Neoptera</taxon>
        <taxon>Endopterygota</taxon>
        <taxon>Hymenoptera</taxon>
        <taxon>Apocrita</taxon>
        <taxon>Aculeata</taxon>
        <taxon>Formicoidea</taxon>
        <taxon>Formicidae</taxon>
        <taxon>Myrmicinae</taxon>
        <taxon>Trachymyrmex</taxon>
    </lineage>
</organism>